<sequence>MKRIKLILNITAITIAIGGAIATSLYMQDNDQPQYIPVNNSYTPVGEYGTDYKCHDSTGVCTYYQPDPVARPHEYSPHHKGKYVPVNK</sequence>
<gene>
    <name evidence="1" type="ORF">A4D02_20740</name>
</gene>
<evidence type="ECO:0000313" key="2">
    <source>
        <dbReference type="Proteomes" id="UP000192277"/>
    </source>
</evidence>
<evidence type="ECO:0000313" key="1">
    <source>
        <dbReference type="EMBL" id="OQP54109.1"/>
    </source>
</evidence>
<keyword evidence="2" id="KW-1185">Reference proteome</keyword>
<accession>A0ABX3P535</accession>
<comment type="caution">
    <text evidence="1">The sequence shown here is derived from an EMBL/GenBank/DDBJ whole genome shotgun (WGS) entry which is preliminary data.</text>
</comment>
<name>A0ABX3P535_9BACT</name>
<dbReference type="RefSeq" id="WP_014216510.1">
    <property type="nucleotide sequence ID" value="NZ_LWBO01000002.1"/>
</dbReference>
<dbReference type="EMBL" id="LWBO01000002">
    <property type="protein sequence ID" value="OQP54109.1"/>
    <property type="molecule type" value="Genomic_DNA"/>
</dbReference>
<protein>
    <recommendedName>
        <fullName evidence="3">Secreted protein</fullName>
    </recommendedName>
</protein>
<dbReference type="InterPro" id="IPR045391">
    <property type="entry name" value="DUF6520"/>
</dbReference>
<evidence type="ECO:0008006" key="3">
    <source>
        <dbReference type="Google" id="ProtNLM"/>
    </source>
</evidence>
<dbReference type="Pfam" id="PF20130">
    <property type="entry name" value="DUF6520"/>
    <property type="match status" value="1"/>
</dbReference>
<dbReference type="Proteomes" id="UP000192277">
    <property type="component" value="Unassembled WGS sequence"/>
</dbReference>
<reference evidence="1 2" key="1">
    <citation type="submission" date="2016-04" db="EMBL/GenBank/DDBJ databases">
        <authorList>
            <person name="Chen L."/>
            <person name="Zhuang W."/>
            <person name="Wang G."/>
        </authorList>
    </citation>
    <scope>NUCLEOTIDE SEQUENCE [LARGE SCALE GENOMIC DNA]</scope>
    <source>
        <strain evidence="2">GR20</strain>
    </source>
</reference>
<organism evidence="1 2">
    <name type="scientific">Niastella koreensis</name>
    <dbReference type="NCBI Taxonomy" id="354356"/>
    <lineage>
        <taxon>Bacteria</taxon>
        <taxon>Pseudomonadati</taxon>
        <taxon>Bacteroidota</taxon>
        <taxon>Chitinophagia</taxon>
        <taxon>Chitinophagales</taxon>
        <taxon>Chitinophagaceae</taxon>
        <taxon>Niastella</taxon>
    </lineage>
</organism>
<proteinExistence type="predicted"/>